<accession>A0A1X0DYS9</accession>
<name>A0A1X0DYS9_9MYCO</name>
<evidence type="ECO:0000313" key="1">
    <source>
        <dbReference type="EMBL" id="ORA77606.1"/>
    </source>
</evidence>
<evidence type="ECO:0000313" key="2">
    <source>
        <dbReference type="Proteomes" id="UP000192713"/>
    </source>
</evidence>
<dbReference type="AlphaFoldDB" id="A0A1X0DYS9"/>
<reference evidence="1 2" key="1">
    <citation type="submission" date="2017-02" db="EMBL/GenBank/DDBJ databases">
        <title>The new phylogeny of genus Mycobacterium.</title>
        <authorList>
            <person name="Tortoli E."/>
            <person name="Trovato A."/>
            <person name="Cirillo D.M."/>
        </authorList>
    </citation>
    <scope>NUCLEOTIDE SEQUENCE [LARGE SCALE GENOMIC DNA]</scope>
    <source>
        <strain evidence="1 2">DSM 45093</strain>
    </source>
</reference>
<dbReference type="RefSeq" id="WP_083082139.1">
    <property type="nucleotide sequence ID" value="NZ_MVHU01000030.1"/>
</dbReference>
<protein>
    <submittedName>
        <fullName evidence="1">Uncharacterized protein</fullName>
    </submittedName>
</protein>
<sequence>MTNGELCHDYVSGGNRGVIAMDHDVCTALADALEGLADQIEDDMKTRAAVYDETVESLKVEGNIPPVYQDFTAALVEMKKKHAANTRTLTERLRHDAKILHAEVKADIDKERRMAARVHAIDV</sequence>
<proteinExistence type="predicted"/>
<gene>
    <name evidence="1" type="ORF">BST28_17540</name>
</gene>
<dbReference type="Proteomes" id="UP000192713">
    <property type="component" value="Unassembled WGS sequence"/>
</dbReference>
<comment type="caution">
    <text evidence="1">The sequence shown here is derived from an EMBL/GenBank/DDBJ whole genome shotgun (WGS) entry which is preliminary data.</text>
</comment>
<organism evidence="1 2">
    <name type="scientific">Mycolicibacter kumamotonensis</name>
    <dbReference type="NCBI Taxonomy" id="354243"/>
    <lineage>
        <taxon>Bacteria</taxon>
        <taxon>Bacillati</taxon>
        <taxon>Actinomycetota</taxon>
        <taxon>Actinomycetes</taxon>
        <taxon>Mycobacteriales</taxon>
        <taxon>Mycobacteriaceae</taxon>
        <taxon>Mycolicibacter</taxon>
    </lineage>
</organism>
<dbReference type="EMBL" id="MVHU01000030">
    <property type="protein sequence ID" value="ORA77606.1"/>
    <property type="molecule type" value="Genomic_DNA"/>
</dbReference>